<sequence length="132" mass="14180">MTPVVGHLTIDSADPGTLAAWWGQALGWQEVWRSPDGAEVAIGSPTGGSTNWLFNRVEDAKTVKNRLHADLRPPDGSDYDTELARLLGLGSVRVDIGQGDAPWAVLADPEGNEFCLLRHTPAEIAAYLTTTD</sequence>
<dbReference type="Gene3D" id="3.10.180.10">
    <property type="entry name" value="2,3-Dihydroxybiphenyl 1,2-Dioxygenase, domain 1"/>
    <property type="match status" value="1"/>
</dbReference>
<gene>
    <name evidence="2" type="ORF">J4035_15465</name>
</gene>
<dbReference type="RefSeq" id="WP_208214816.1">
    <property type="nucleotide sequence ID" value="NZ_CP074404.1"/>
</dbReference>
<protein>
    <submittedName>
        <fullName evidence="2">VOC family protein</fullName>
    </submittedName>
</protein>
<feature type="domain" description="VOC" evidence="1">
    <location>
        <begin position="4"/>
        <end position="119"/>
    </location>
</feature>
<dbReference type="InterPro" id="IPR041581">
    <property type="entry name" value="Glyoxalase_6"/>
</dbReference>
<comment type="caution">
    <text evidence="2">The sequence shown here is derived from an EMBL/GenBank/DDBJ whole genome shotgun (WGS) entry which is preliminary data.</text>
</comment>
<proteinExistence type="predicted"/>
<dbReference type="PANTHER" id="PTHR35908:SF1">
    <property type="entry name" value="CONSERVED PROTEIN"/>
    <property type="match status" value="1"/>
</dbReference>
<name>A0ABS3SJX5_9CELL</name>
<dbReference type="InterPro" id="IPR037523">
    <property type="entry name" value="VOC_core"/>
</dbReference>
<keyword evidence="3" id="KW-1185">Reference proteome</keyword>
<reference evidence="2 3" key="1">
    <citation type="submission" date="2021-03" db="EMBL/GenBank/DDBJ databases">
        <title>novel species in genus Cellulomonas.</title>
        <authorList>
            <person name="Zhang G."/>
        </authorList>
    </citation>
    <scope>NUCLEOTIDE SEQUENCE [LARGE SCALE GENOMIC DNA]</scope>
    <source>
        <strain evidence="3">zg-ZUI188</strain>
    </source>
</reference>
<evidence type="ECO:0000313" key="2">
    <source>
        <dbReference type="EMBL" id="MBO3086040.1"/>
    </source>
</evidence>
<dbReference type="PROSITE" id="PS51819">
    <property type="entry name" value="VOC"/>
    <property type="match status" value="1"/>
</dbReference>
<accession>A0ABS3SJX5</accession>
<dbReference type="SUPFAM" id="SSF54593">
    <property type="entry name" value="Glyoxalase/Bleomycin resistance protein/Dihydroxybiphenyl dioxygenase"/>
    <property type="match status" value="1"/>
</dbReference>
<dbReference type="CDD" id="cd06587">
    <property type="entry name" value="VOC"/>
    <property type="match status" value="1"/>
</dbReference>
<dbReference type="Proteomes" id="UP000678317">
    <property type="component" value="Unassembled WGS sequence"/>
</dbReference>
<dbReference type="InterPro" id="IPR029068">
    <property type="entry name" value="Glyas_Bleomycin-R_OHBP_Dase"/>
</dbReference>
<dbReference type="EMBL" id="JAGFBM010000009">
    <property type="protein sequence ID" value="MBO3086040.1"/>
    <property type="molecule type" value="Genomic_DNA"/>
</dbReference>
<evidence type="ECO:0000313" key="3">
    <source>
        <dbReference type="Proteomes" id="UP000678317"/>
    </source>
</evidence>
<evidence type="ECO:0000259" key="1">
    <source>
        <dbReference type="PROSITE" id="PS51819"/>
    </source>
</evidence>
<dbReference type="Pfam" id="PF18029">
    <property type="entry name" value="Glyoxalase_6"/>
    <property type="match status" value="1"/>
</dbReference>
<dbReference type="PANTHER" id="PTHR35908">
    <property type="entry name" value="HYPOTHETICAL FUSION PROTEIN"/>
    <property type="match status" value="1"/>
</dbReference>
<organism evidence="2 3">
    <name type="scientific">Cellulomonas fengjieae</name>
    <dbReference type="NCBI Taxonomy" id="2819978"/>
    <lineage>
        <taxon>Bacteria</taxon>
        <taxon>Bacillati</taxon>
        <taxon>Actinomycetota</taxon>
        <taxon>Actinomycetes</taxon>
        <taxon>Micrococcales</taxon>
        <taxon>Cellulomonadaceae</taxon>
        <taxon>Cellulomonas</taxon>
    </lineage>
</organism>